<reference evidence="2 3" key="1">
    <citation type="journal article" date="2024" name="Nat. Commun.">
        <title>Phylogenomics reveals the evolutionary origins of lichenization in chlorophyte algae.</title>
        <authorList>
            <person name="Puginier C."/>
            <person name="Libourel C."/>
            <person name="Otte J."/>
            <person name="Skaloud P."/>
            <person name="Haon M."/>
            <person name="Grisel S."/>
            <person name="Petersen M."/>
            <person name="Berrin J.G."/>
            <person name="Delaux P.M."/>
            <person name="Dal Grande F."/>
            <person name="Keller J."/>
        </authorList>
    </citation>
    <scope>NUCLEOTIDE SEQUENCE [LARGE SCALE GENOMIC DNA]</scope>
    <source>
        <strain evidence="2 3">SAG 2043</strain>
    </source>
</reference>
<feature type="compositionally biased region" description="Basic and acidic residues" evidence="1">
    <location>
        <begin position="362"/>
        <end position="373"/>
    </location>
</feature>
<organism evidence="2 3">
    <name type="scientific">[Myrmecia] bisecta</name>
    <dbReference type="NCBI Taxonomy" id="41462"/>
    <lineage>
        <taxon>Eukaryota</taxon>
        <taxon>Viridiplantae</taxon>
        <taxon>Chlorophyta</taxon>
        <taxon>core chlorophytes</taxon>
        <taxon>Trebouxiophyceae</taxon>
        <taxon>Trebouxiales</taxon>
        <taxon>Trebouxiaceae</taxon>
        <taxon>Myrmecia</taxon>
    </lineage>
</organism>
<keyword evidence="3" id="KW-1185">Reference proteome</keyword>
<dbReference type="AlphaFoldDB" id="A0AAW1PMY8"/>
<evidence type="ECO:0000313" key="3">
    <source>
        <dbReference type="Proteomes" id="UP001489004"/>
    </source>
</evidence>
<comment type="caution">
    <text evidence="2">The sequence shown here is derived from an EMBL/GenBank/DDBJ whole genome shotgun (WGS) entry which is preliminary data.</text>
</comment>
<gene>
    <name evidence="2" type="ORF">WJX72_001328</name>
</gene>
<dbReference type="Proteomes" id="UP001489004">
    <property type="component" value="Unassembled WGS sequence"/>
</dbReference>
<name>A0AAW1PMY8_9CHLO</name>
<dbReference type="Gene3D" id="1.20.5.340">
    <property type="match status" value="1"/>
</dbReference>
<accession>A0AAW1PMY8</accession>
<evidence type="ECO:0000256" key="1">
    <source>
        <dbReference type="SAM" id="MobiDB-lite"/>
    </source>
</evidence>
<evidence type="ECO:0000313" key="2">
    <source>
        <dbReference type="EMBL" id="KAK9809902.1"/>
    </source>
</evidence>
<feature type="region of interest" description="Disordered" evidence="1">
    <location>
        <begin position="319"/>
        <end position="373"/>
    </location>
</feature>
<protein>
    <submittedName>
        <fullName evidence="2">Uncharacterized protein</fullName>
    </submittedName>
</protein>
<feature type="compositionally biased region" description="Acidic residues" evidence="1">
    <location>
        <begin position="322"/>
        <end position="361"/>
    </location>
</feature>
<sequence length="373" mass="40490">MAGAHKPATSFVGEHGCPYQPKPSVRAVCGVTSKPRCVKERVPRLLNKASRCPSALFQTAPLGFANVRFSAKTRATAGGQNSNENTEEVRYSMSAAKADALLAAIQQAQQSGLALKERSERAQSSAGAQTQLSCTRRLPERLDQLDPNSPEYAAVEHMLNEEGLDMSAYEPVKRVVTGIQTLAGTYMFAAAIEQLSQRMIALEEQVAASGSSNSQHANKHDEQVASICELLSERIAALEGAQRAQREGWRAEKAGKQIASISAQLVEVEGHLEDLDGRVDELEGGRVNLSSLTRRIASLEAAKNRFSDRIEQLADELHELESSLETDDDSEDDSECDTESDSECNTESDSSEDSEEESANDSEDHSGYKITLD</sequence>
<dbReference type="EMBL" id="JALJOR010000010">
    <property type="protein sequence ID" value="KAK9809902.1"/>
    <property type="molecule type" value="Genomic_DNA"/>
</dbReference>
<proteinExistence type="predicted"/>